<dbReference type="PANTHER" id="PTHR43547:SF2">
    <property type="entry name" value="HYBRID SIGNAL TRANSDUCTION HISTIDINE KINASE C"/>
    <property type="match status" value="1"/>
</dbReference>
<evidence type="ECO:0000259" key="10">
    <source>
        <dbReference type="PROSITE" id="PS50112"/>
    </source>
</evidence>
<dbReference type="InterPro" id="IPR011006">
    <property type="entry name" value="CheY-like_superfamily"/>
</dbReference>
<dbReference type="Pfam" id="PF08448">
    <property type="entry name" value="PAS_4"/>
    <property type="match status" value="1"/>
</dbReference>
<dbReference type="SMART" id="SM00448">
    <property type="entry name" value="REC"/>
    <property type="match status" value="1"/>
</dbReference>
<proteinExistence type="predicted"/>
<dbReference type="Pfam" id="PF08447">
    <property type="entry name" value="PAS_3"/>
    <property type="match status" value="1"/>
</dbReference>
<dbReference type="InterPro" id="IPR003594">
    <property type="entry name" value="HATPase_dom"/>
</dbReference>
<evidence type="ECO:0000313" key="12">
    <source>
        <dbReference type="EMBL" id="KPV53727.1"/>
    </source>
</evidence>
<dbReference type="PRINTS" id="PR00344">
    <property type="entry name" value="BCTRLSENSOR"/>
</dbReference>
<feature type="domain" description="Histidine kinase" evidence="8">
    <location>
        <begin position="597"/>
        <end position="815"/>
    </location>
</feature>
<dbReference type="CDD" id="cd00082">
    <property type="entry name" value="HisKA"/>
    <property type="match status" value="1"/>
</dbReference>
<dbReference type="InterPro" id="IPR003661">
    <property type="entry name" value="HisK_dim/P_dom"/>
</dbReference>
<dbReference type="CDD" id="cd00130">
    <property type="entry name" value="PAS"/>
    <property type="match status" value="2"/>
</dbReference>
<dbReference type="InterPro" id="IPR013656">
    <property type="entry name" value="PAS_4"/>
</dbReference>
<reference evidence="12 13" key="1">
    <citation type="submission" date="2015-09" db="EMBL/GenBank/DDBJ databases">
        <title>Draft genome sequence of Kouleothrix aurantiaca JCM 19913.</title>
        <authorList>
            <person name="Hemp J."/>
        </authorList>
    </citation>
    <scope>NUCLEOTIDE SEQUENCE [LARGE SCALE GENOMIC DNA]</scope>
    <source>
        <strain evidence="12 13">COM-B</strain>
    </source>
</reference>
<dbReference type="NCBIfam" id="TIGR00229">
    <property type="entry name" value="sensory_box"/>
    <property type="match status" value="2"/>
</dbReference>
<keyword evidence="6" id="KW-0902">Two-component regulatory system</keyword>
<organism evidence="12 13">
    <name type="scientific">Kouleothrix aurantiaca</name>
    <dbReference type="NCBI Taxonomy" id="186479"/>
    <lineage>
        <taxon>Bacteria</taxon>
        <taxon>Bacillati</taxon>
        <taxon>Chloroflexota</taxon>
        <taxon>Chloroflexia</taxon>
        <taxon>Chloroflexales</taxon>
        <taxon>Roseiflexineae</taxon>
        <taxon>Roseiflexaceae</taxon>
        <taxon>Kouleothrix</taxon>
    </lineage>
</organism>
<feature type="domain" description="PAC" evidence="11">
    <location>
        <begin position="235"/>
        <end position="287"/>
    </location>
</feature>
<dbReference type="PROSITE" id="PS50112">
    <property type="entry name" value="PAS"/>
    <property type="match status" value="2"/>
</dbReference>
<comment type="catalytic activity">
    <reaction evidence="1">
        <text>ATP + protein L-histidine = ADP + protein N-phospho-L-histidine.</text>
        <dbReference type="EC" id="2.7.13.3"/>
    </reaction>
</comment>
<sequence length="815" mass="90295">MIHPSYSVLIVDDTPEDRMMYRRFLAHDPDASYTFREAGSADEGLALCREQAPDIVLIDFILPDEDGLNLLESLLAEFGSARFAILMLTGTGSEDVAVEAMKRGAHDYMVKSVALEQRLIIAIHSALGKVALEQKIEQQRLDLEASNQRLQDALGAQQASADQLRLALRAAQMVTWEWDIPSRSLQWSAGFEERVGVSPDVLGGDFERFFGLLAPEYRELTQQRLEQAIVSGTLDEIEFRVHAPDGGIIWMSASGYLQHDAQGAPKRLIGIVMDITARKQAELELRQREHEYKMLVENAPDIIARFNSDLQHIYVSPTVSRATGMPKEAFLGKTNRELGMPDAQCDLWDVNLSAVFATGQPRRMEFDFQTPEGLHYYQATIVPERSADGTIETVMSVARDITDYKTVERHLRFLADSSVGLAGSLDPLAMLTHVAKSAIAYYGEACTIDLADQNEIRAVAIAHHDPNIVAAFTEMRQRYPVRAESSHPVAQVLKHGQTLVVDTIPQHIFTDNTYDSEHVRMLHALQPASFLMVPLIVRGRAVGVIGLYALGTPRHYSHDDLTTLEELSRRVALALDNAQLYQEAQEALREREAFISIASHEIKNPLTSLLGRAQMLQRRLARLPDPGRAQDDAEIIVSQGMRINSLLTDLLDVSRLASEQLTITRKRLELTELVRNAVANLQASSPNYRIALTAEDSPLWLEGDAGRIDQMLLNLLGNAIKYSPECGIVYVDVRAVQNTAQIAIRDEGVGIPADALPHLFKRFYRVSRASVQQVSGSGIGLYVVNQIVQGHGGTISVASTEGVGSTFTVQIPLTQ</sequence>
<evidence type="ECO:0000256" key="3">
    <source>
        <dbReference type="ARBA" id="ARBA00022553"/>
    </source>
</evidence>
<dbReference type="PROSITE" id="PS50113">
    <property type="entry name" value="PAC"/>
    <property type="match status" value="2"/>
</dbReference>
<evidence type="ECO:0000256" key="2">
    <source>
        <dbReference type="ARBA" id="ARBA00012438"/>
    </source>
</evidence>
<dbReference type="PATRIC" id="fig|186479.3.peg.3351"/>
<dbReference type="Gene3D" id="3.30.565.10">
    <property type="entry name" value="Histidine kinase-like ATPase, C-terminal domain"/>
    <property type="match status" value="1"/>
</dbReference>
<dbReference type="Proteomes" id="UP000050509">
    <property type="component" value="Unassembled WGS sequence"/>
</dbReference>
<feature type="domain" description="PAS" evidence="10">
    <location>
        <begin position="160"/>
        <end position="232"/>
    </location>
</feature>
<dbReference type="InterPro" id="IPR036890">
    <property type="entry name" value="HATPase_C_sf"/>
</dbReference>
<dbReference type="Gene3D" id="1.10.287.130">
    <property type="match status" value="1"/>
</dbReference>
<evidence type="ECO:0000313" key="13">
    <source>
        <dbReference type="Proteomes" id="UP000050509"/>
    </source>
</evidence>
<gene>
    <name evidence="12" type="ORF">SE17_07920</name>
</gene>
<dbReference type="SMART" id="SM00387">
    <property type="entry name" value="HATPase_c"/>
    <property type="match status" value="1"/>
</dbReference>
<accession>A0A0P9HG25</accession>
<evidence type="ECO:0000256" key="4">
    <source>
        <dbReference type="ARBA" id="ARBA00022679"/>
    </source>
</evidence>
<dbReference type="SUPFAM" id="SSF55781">
    <property type="entry name" value="GAF domain-like"/>
    <property type="match status" value="1"/>
</dbReference>
<feature type="domain" description="PAS" evidence="10">
    <location>
        <begin position="288"/>
        <end position="342"/>
    </location>
</feature>
<dbReference type="SUPFAM" id="SSF52172">
    <property type="entry name" value="CheY-like"/>
    <property type="match status" value="1"/>
</dbReference>
<dbReference type="EC" id="2.7.13.3" evidence="2"/>
<dbReference type="Pfam" id="PF01590">
    <property type="entry name" value="GAF"/>
    <property type="match status" value="1"/>
</dbReference>
<dbReference type="SUPFAM" id="SSF55785">
    <property type="entry name" value="PYP-like sensor domain (PAS domain)"/>
    <property type="match status" value="2"/>
</dbReference>
<dbReference type="PROSITE" id="PS50109">
    <property type="entry name" value="HIS_KIN"/>
    <property type="match status" value="1"/>
</dbReference>
<evidence type="ECO:0000256" key="5">
    <source>
        <dbReference type="ARBA" id="ARBA00022777"/>
    </source>
</evidence>
<evidence type="ECO:0000256" key="7">
    <source>
        <dbReference type="PROSITE-ProRule" id="PRU00169"/>
    </source>
</evidence>
<keyword evidence="4" id="KW-0808">Transferase</keyword>
<evidence type="ECO:0000259" key="8">
    <source>
        <dbReference type="PROSITE" id="PS50109"/>
    </source>
</evidence>
<feature type="modified residue" description="4-aspartylphosphate" evidence="7">
    <location>
        <position position="59"/>
    </location>
</feature>
<evidence type="ECO:0000259" key="11">
    <source>
        <dbReference type="PROSITE" id="PS50113"/>
    </source>
</evidence>
<dbReference type="Gene3D" id="2.10.70.100">
    <property type="match status" value="1"/>
</dbReference>
<dbReference type="CDD" id="cd00156">
    <property type="entry name" value="REC"/>
    <property type="match status" value="1"/>
</dbReference>
<dbReference type="SMART" id="SM00086">
    <property type="entry name" value="PAC"/>
    <property type="match status" value="2"/>
</dbReference>
<evidence type="ECO:0000259" key="9">
    <source>
        <dbReference type="PROSITE" id="PS50110"/>
    </source>
</evidence>
<dbReference type="Gene3D" id="3.40.50.2300">
    <property type="match status" value="1"/>
</dbReference>
<keyword evidence="13" id="KW-1185">Reference proteome</keyword>
<dbReference type="InterPro" id="IPR001789">
    <property type="entry name" value="Sig_transdc_resp-reg_receiver"/>
</dbReference>
<dbReference type="InterPro" id="IPR003018">
    <property type="entry name" value="GAF"/>
</dbReference>
<dbReference type="CDD" id="cd00075">
    <property type="entry name" value="HATPase"/>
    <property type="match status" value="1"/>
</dbReference>
<dbReference type="InterPro" id="IPR001610">
    <property type="entry name" value="PAC"/>
</dbReference>
<dbReference type="InterPro" id="IPR035965">
    <property type="entry name" value="PAS-like_dom_sf"/>
</dbReference>
<evidence type="ECO:0000256" key="1">
    <source>
        <dbReference type="ARBA" id="ARBA00000085"/>
    </source>
</evidence>
<comment type="caution">
    <text evidence="12">The sequence shown here is derived from an EMBL/GenBank/DDBJ whole genome shotgun (WGS) entry which is preliminary data.</text>
</comment>
<dbReference type="InterPro" id="IPR004358">
    <property type="entry name" value="Sig_transdc_His_kin-like_C"/>
</dbReference>
<dbReference type="SMART" id="SM00065">
    <property type="entry name" value="GAF"/>
    <property type="match status" value="1"/>
</dbReference>
<evidence type="ECO:0000256" key="6">
    <source>
        <dbReference type="ARBA" id="ARBA00023012"/>
    </source>
</evidence>
<dbReference type="Gene3D" id="3.30.450.40">
    <property type="match status" value="1"/>
</dbReference>
<dbReference type="GO" id="GO:0000155">
    <property type="term" value="F:phosphorelay sensor kinase activity"/>
    <property type="evidence" value="ECO:0007669"/>
    <property type="project" value="InterPro"/>
</dbReference>
<dbReference type="InterPro" id="IPR013655">
    <property type="entry name" value="PAS_fold_3"/>
</dbReference>
<dbReference type="InterPro" id="IPR029016">
    <property type="entry name" value="GAF-like_dom_sf"/>
</dbReference>
<dbReference type="SMART" id="SM00388">
    <property type="entry name" value="HisKA"/>
    <property type="match status" value="1"/>
</dbReference>
<dbReference type="EMBL" id="LJCR01000190">
    <property type="protein sequence ID" value="KPV53727.1"/>
    <property type="molecule type" value="Genomic_DNA"/>
</dbReference>
<feature type="domain" description="PAC" evidence="11">
    <location>
        <begin position="362"/>
        <end position="413"/>
    </location>
</feature>
<dbReference type="InterPro" id="IPR000014">
    <property type="entry name" value="PAS"/>
</dbReference>
<feature type="domain" description="Response regulatory" evidence="9">
    <location>
        <begin position="7"/>
        <end position="126"/>
    </location>
</feature>
<dbReference type="FunFam" id="3.30.565.10:FF:000006">
    <property type="entry name" value="Sensor histidine kinase WalK"/>
    <property type="match status" value="1"/>
</dbReference>
<keyword evidence="3 7" id="KW-0597">Phosphoprotein</keyword>
<dbReference type="AlphaFoldDB" id="A0A0P9HG25"/>
<dbReference type="SUPFAM" id="SSF55874">
    <property type="entry name" value="ATPase domain of HSP90 chaperone/DNA topoisomerase II/histidine kinase"/>
    <property type="match status" value="1"/>
</dbReference>
<dbReference type="SMART" id="SM00091">
    <property type="entry name" value="PAS"/>
    <property type="match status" value="2"/>
</dbReference>
<dbReference type="PANTHER" id="PTHR43547">
    <property type="entry name" value="TWO-COMPONENT HISTIDINE KINASE"/>
    <property type="match status" value="1"/>
</dbReference>
<keyword evidence="5" id="KW-0418">Kinase</keyword>
<dbReference type="Pfam" id="PF00512">
    <property type="entry name" value="HisKA"/>
    <property type="match status" value="1"/>
</dbReference>
<dbReference type="InterPro" id="IPR000700">
    <property type="entry name" value="PAS-assoc_C"/>
</dbReference>
<protein>
    <recommendedName>
        <fullName evidence="2">histidine kinase</fullName>
        <ecNumber evidence="2">2.7.13.3</ecNumber>
    </recommendedName>
</protein>
<dbReference type="Pfam" id="PF00072">
    <property type="entry name" value="Response_reg"/>
    <property type="match status" value="1"/>
</dbReference>
<dbReference type="InterPro" id="IPR005467">
    <property type="entry name" value="His_kinase_dom"/>
</dbReference>
<dbReference type="Pfam" id="PF02518">
    <property type="entry name" value="HATPase_c"/>
    <property type="match status" value="1"/>
</dbReference>
<dbReference type="Gene3D" id="3.30.450.20">
    <property type="entry name" value="PAS domain"/>
    <property type="match status" value="2"/>
</dbReference>
<name>A0A0P9HG25_9CHLR</name>
<dbReference type="PROSITE" id="PS50110">
    <property type="entry name" value="RESPONSE_REGULATORY"/>
    <property type="match status" value="1"/>
</dbReference>